<comment type="similarity">
    <text evidence="5">Belongs to the Rap family.</text>
</comment>
<organism evidence="8 9">
    <name type="scientific">Scytonema hofmannii PCC 7110</name>
    <dbReference type="NCBI Taxonomy" id="128403"/>
    <lineage>
        <taxon>Bacteria</taxon>
        <taxon>Bacillati</taxon>
        <taxon>Cyanobacteriota</taxon>
        <taxon>Cyanophyceae</taxon>
        <taxon>Nostocales</taxon>
        <taxon>Scytonemataceae</taxon>
        <taxon>Scytonema</taxon>
    </lineage>
</organism>
<name>A0A139XHC0_9CYAN</name>
<dbReference type="InterPro" id="IPR019734">
    <property type="entry name" value="TPR_rpt"/>
</dbReference>
<comment type="subcellular location">
    <subcellularLocation>
        <location evidence="1">Cytoplasm</location>
    </subcellularLocation>
</comment>
<dbReference type="SUPFAM" id="SSF48452">
    <property type="entry name" value="TPR-like"/>
    <property type="match status" value="2"/>
</dbReference>
<dbReference type="OrthoDB" id="478310at2"/>
<dbReference type="STRING" id="128403.WA1_02615"/>
<keyword evidence="6" id="KW-1133">Transmembrane helix</keyword>
<gene>
    <name evidence="8" type="ORF">WA1_02615</name>
</gene>
<dbReference type="PANTHER" id="PTHR46630:SF1">
    <property type="entry name" value="TETRATRICOPEPTIDE REPEAT PROTEIN 29"/>
    <property type="match status" value="1"/>
</dbReference>
<keyword evidence="9" id="KW-1185">Reference proteome</keyword>
<dbReference type="InterPro" id="IPR045437">
    <property type="entry name" value="EAD8"/>
</dbReference>
<keyword evidence="6" id="KW-0472">Membrane</keyword>
<keyword evidence="3" id="KW-0677">Repeat</keyword>
<dbReference type="GO" id="GO:0005737">
    <property type="term" value="C:cytoplasm"/>
    <property type="evidence" value="ECO:0007669"/>
    <property type="project" value="UniProtKB-SubCell"/>
</dbReference>
<feature type="transmembrane region" description="Helical" evidence="6">
    <location>
        <begin position="431"/>
        <end position="451"/>
    </location>
</feature>
<keyword evidence="6" id="KW-0812">Transmembrane</keyword>
<dbReference type="EMBL" id="ANNX02000012">
    <property type="protein sequence ID" value="KYC44053.1"/>
    <property type="molecule type" value="Genomic_DNA"/>
</dbReference>
<feature type="domain" description="Effector-associated" evidence="7">
    <location>
        <begin position="9"/>
        <end position="77"/>
    </location>
</feature>
<evidence type="ECO:0000256" key="4">
    <source>
        <dbReference type="ARBA" id="ARBA00022803"/>
    </source>
</evidence>
<dbReference type="AlphaFoldDB" id="A0A139XHC0"/>
<proteinExistence type="inferred from homology"/>
<evidence type="ECO:0000259" key="7">
    <source>
        <dbReference type="Pfam" id="PF19961"/>
    </source>
</evidence>
<evidence type="ECO:0000256" key="2">
    <source>
        <dbReference type="ARBA" id="ARBA00022490"/>
    </source>
</evidence>
<dbReference type="RefSeq" id="WP_017741353.1">
    <property type="nucleotide sequence ID" value="NZ_KQ976354.1"/>
</dbReference>
<keyword evidence="4" id="KW-0802">TPR repeat</keyword>
<dbReference type="Proteomes" id="UP000076925">
    <property type="component" value="Unassembled WGS sequence"/>
</dbReference>
<sequence>MSRYALEPNTINELVQLLQPFLEDERDRRPFLVLALGHSLPVLERLIWSGSVATFIPDMICKLADYGEVATGKQALYCQVLLDYCDLTQDWRYWGLWAEEEIRIGAGSDSPWLFYGFGRYLEEIGQLRESLKYHTDGIEYSISVGDETHLALNHIGAGTTLQRLEKHQKAEWYLQKAVEILSRLGNVYRQADALLNLGSLYDRMGMMNLSISKYQESMSLIYQIDHVFDRGRFLYSLGMAYVKASKLEEAEKTFNESKETSIINNNLHYLALTYFGISWLEYCKNNILKSRENIEEAITTFKKATESGLGVVNTSFAERQGQIFNLAGAAYSKNPEPNYEAALKYLTYAKAAYRNFDSPDKSVAQVLANKARIFKNSGDISKALRAFTALLAKGKRLKNPLIIGDAAVHLVHIYYQKKSGVRDWFSLLNKLGFIGSICFLIGCNARIMAFLRKYKYLSKKSIKQSGSK</sequence>
<reference evidence="8 9" key="1">
    <citation type="journal article" date="2013" name="Genome Biol. Evol.">
        <title>Genomes of Stigonematalean cyanobacteria (subsection V) and the evolution of oxygenic photosynthesis from prokaryotes to plastids.</title>
        <authorList>
            <person name="Dagan T."/>
            <person name="Roettger M."/>
            <person name="Stucken K."/>
            <person name="Landan G."/>
            <person name="Koch R."/>
            <person name="Major P."/>
            <person name="Gould S.B."/>
            <person name="Goremykin V.V."/>
            <person name="Rippka R."/>
            <person name="Tandeau de Marsac N."/>
            <person name="Gugger M."/>
            <person name="Lockhart P.J."/>
            <person name="Allen J.F."/>
            <person name="Brune I."/>
            <person name="Maus I."/>
            <person name="Puhler A."/>
            <person name="Martin W.F."/>
        </authorList>
    </citation>
    <scope>NUCLEOTIDE SEQUENCE [LARGE SCALE GENOMIC DNA]</scope>
    <source>
        <strain evidence="8 9">PCC 7110</strain>
    </source>
</reference>
<comment type="caution">
    <text evidence="8">The sequence shown here is derived from an EMBL/GenBank/DDBJ whole genome shotgun (WGS) entry which is preliminary data.</text>
</comment>
<dbReference type="SMART" id="SM00028">
    <property type="entry name" value="TPR"/>
    <property type="match status" value="5"/>
</dbReference>
<evidence type="ECO:0000256" key="5">
    <source>
        <dbReference type="ARBA" id="ARBA00038253"/>
    </source>
</evidence>
<evidence type="ECO:0000256" key="6">
    <source>
        <dbReference type="SAM" id="Phobius"/>
    </source>
</evidence>
<dbReference type="Pfam" id="PF19961">
    <property type="entry name" value="EAD8"/>
    <property type="match status" value="1"/>
</dbReference>
<dbReference type="InterPro" id="IPR011990">
    <property type="entry name" value="TPR-like_helical_dom_sf"/>
</dbReference>
<evidence type="ECO:0000313" key="9">
    <source>
        <dbReference type="Proteomes" id="UP000076925"/>
    </source>
</evidence>
<accession>A0A139XHC0</accession>
<dbReference type="PANTHER" id="PTHR46630">
    <property type="entry name" value="TETRATRICOPEPTIDE REPEAT PROTEIN 29"/>
    <property type="match status" value="1"/>
</dbReference>
<evidence type="ECO:0000256" key="3">
    <source>
        <dbReference type="ARBA" id="ARBA00022737"/>
    </source>
</evidence>
<evidence type="ECO:0000256" key="1">
    <source>
        <dbReference type="ARBA" id="ARBA00004496"/>
    </source>
</evidence>
<dbReference type="Pfam" id="PF13424">
    <property type="entry name" value="TPR_12"/>
    <property type="match status" value="1"/>
</dbReference>
<evidence type="ECO:0000313" key="8">
    <source>
        <dbReference type="EMBL" id="KYC44053.1"/>
    </source>
</evidence>
<keyword evidence="2" id="KW-0963">Cytoplasm</keyword>
<dbReference type="Gene3D" id="1.25.40.10">
    <property type="entry name" value="Tetratricopeptide repeat domain"/>
    <property type="match status" value="2"/>
</dbReference>
<protein>
    <recommendedName>
        <fullName evidence="7">Effector-associated domain-containing protein</fullName>
    </recommendedName>
</protein>
<dbReference type="InterPro" id="IPR051476">
    <property type="entry name" value="Bac_ResReg_Asp_Phosphatase"/>
</dbReference>